<dbReference type="InterPro" id="IPR027417">
    <property type="entry name" value="P-loop_NTPase"/>
</dbReference>
<feature type="domain" description="AAA" evidence="1">
    <location>
        <begin position="21"/>
        <end position="150"/>
    </location>
</feature>
<dbReference type="InterPro" id="IPR025420">
    <property type="entry name" value="DUF4143"/>
</dbReference>
<dbReference type="EMBL" id="DWUP01000190">
    <property type="protein sequence ID" value="HJD53657.1"/>
    <property type="molecule type" value="Genomic_DNA"/>
</dbReference>
<dbReference type="Pfam" id="PF13173">
    <property type="entry name" value="AAA_14"/>
    <property type="match status" value="1"/>
</dbReference>
<gene>
    <name evidence="3" type="ORF">IAA93_08045</name>
</gene>
<dbReference type="InterPro" id="IPR041682">
    <property type="entry name" value="AAA_14"/>
</dbReference>
<protein>
    <submittedName>
        <fullName evidence="3">ATP-binding protein</fullName>
    </submittedName>
</protein>
<sequence>MEIRRDIYLDKLIAAKHNGLIKIVTGIRRCGKSYLLFKLFYDHLRSSGVDDGHIIRVDLEDRRNKALRDPDALITYIDSHMADDAMHYVMLDEVQNVADFEDVLNSYLKVTNADLYVTGSNSRFLSHDVVTKFRGRGYEIRVRPLSFAEFVSAFDGAREEALDRYLTYGGLPQLLTLPDDGARMDYLQGLFEKTYLTDIKERYNIKNDAELAELLGFVASSIGGLTNPTKLMNTFRTVKHVSMSANTIKSYLDIAQDAYLIERSVRYDIKGKRYIDTPAKYYFTDLGLRNARLSFRQHEVTHLVENLVYNELRTKGIAVDVGVVVANYKNEEGGSRRQQLEIDFVCNRGNSRCYVQSALHLPDEAKRQQEVRSLRLVNDNFRKYVITADPVQRYQDDDGVTYINLYDFLLDRTCPEF</sequence>
<dbReference type="AlphaFoldDB" id="A0A9D2UJM0"/>
<dbReference type="PANTHER" id="PTHR33295:SF18">
    <property type="entry name" value="AAA+ ATPASE DOMAIN-CONTAINING PROTEIN"/>
    <property type="match status" value="1"/>
</dbReference>
<reference evidence="3" key="1">
    <citation type="journal article" date="2021" name="PeerJ">
        <title>Extensive microbial diversity within the chicken gut microbiome revealed by metagenomics and culture.</title>
        <authorList>
            <person name="Gilroy R."/>
            <person name="Ravi A."/>
            <person name="Getino M."/>
            <person name="Pursley I."/>
            <person name="Horton D.L."/>
            <person name="Alikhan N.F."/>
            <person name="Baker D."/>
            <person name="Gharbi K."/>
            <person name="Hall N."/>
            <person name="Watson M."/>
            <person name="Adriaenssens E.M."/>
            <person name="Foster-Nyarko E."/>
            <person name="Jarju S."/>
            <person name="Secka A."/>
            <person name="Antonio M."/>
            <person name="Oren A."/>
            <person name="Chaudhuri R.R."/>
            <person name="La Ragione R."/>
            <person name="Hildebrand F."/>
            <person name="Pallen M.J."/>
        </authorList>
    </citation>
    <scope>NUCLEOTIDE SEQUENCE</scope>
    <source>
        <strain evidence="3">MalCec1-1739</strain>
    </source>
</reference>
<keyword evidence="3" id="KW-0067">ATP-binding</keyword>
<proteinExistence type="predicted"/>
<comment type="caution">
    <text evidence="3">The sequence shown here is derived from an EMBL/GenBank/DDBJ whole genome shotgun (WGS) entry which is preliminary data.</text>
</comment>
<dbReference type="SUPFAM" id="SSF52540">
    <property type="entry name" value="P-loop containing nucleoside triphosphate hydrolases"/>
    <property type="match status" value="1"/>
</dbReference>
<organism evidence="3 4">
    <name type="scientific">Candidatus Avibacteroides avistercoris</name>
    <dbReference type="NCBI Taxonomy" id="2840690"/>
    <lineage>
        <taxon>Bacteria</taxon>
        <taxon>Pseudomonadati</taxon>
        <taxon>Bacteroidota</taxon>
        <taxon>Bacteroidia</taxon>
        <taxon>Bacteroidales</taxon>
        <taxon>Bacteroidaceae</taxon>
        <taxon>Bacteroidaceae incertae sedis</taxon>
        <taxon>Candidatus Avibacteroides</taxon>
    </lineage>
</organism>
<name>A0A9D2UJM0_9BACT</name>
<evidence type="ECO:0000313" key="3">
    <source>
        <dbReference type="EMBL" id="HJD53657.1"/>
    </source>
</evidence>
<reference evidence="3" key="2">
    <citation type="submission" date="2021-04" db="EMBL/GenBank/DDBJ databases">
        <authorList>
            <person name="Gilroy R."/>
        </authorList>
    </citation>
    <scope>NUCLEOTIDE SEQUENCE</scope>
    <source>
        <strain evidence="3">MalCec1-1739</strain>
    </source>
</reference>
<evidence type="ECO:0000259" key="1">
    <source>
        <dbReference type="Pfam" id="PF13173"/>
    </source>
</evidence>
<accession>A0A9D2UJM0</accession>
<evidence type="ECO:0000313" key="4">
    <source>
        <dbReference type="Proteomes" id="UP000787625"/>
    </source>
</evidence>
<feature type="domain" description="DUF4143" evidence="2">
    <location>
        <begin position="198"/>
        <end position="355"/>
    </location>
</feature>
<evidence type="ECO:0000259" key="2">
    <source>
        <dbReference type="Pfam" id="PF13635"/>
    </source>
</evidence>
<keyword evidence="3" id="KW-0547">Nucleotide-binding</keyword>
<dbReference type="PANTHER" id="PTHR33295">
    <property type="entry name" value="ATPASE"/>
    <property type="match status" value="1"/>
</dbReference>
<dbReference type="GO" id="GO:0005524">
    <property type="term" value="F:ATP binding"/>
    <property type="evidence" value="ECO:0007669"/>
    <property type="project" value="UniProtKB-KW"/>
</dbReference>
<dbReference type="Pfam" id="PF13635">
    <property type="entry name" value="DUF4143"/>
    <property type="match status" value="1"/>
</dbReference>
<dbReference type="Proteomes" id="UP000787625">
    <property type="component" value="Unassembled WGS sequence"/>
</dbReference>